<dbReference type="Proteomes" id="UP001238179">
    <property type="component" value="Chromosome"/>
</dbReference>
<dbReference type="EMBL" id="AP027080">
    <property type="protein sequence ID" value="BDU73124.1"/>
    <property type="molecule type" value="Genomic_DNA"/>
</dbReference>
<dbReference type="Pfam" id="PF07690">
    <property type="entry name" value="MFS_1"/>
    <property type="match status" value="1"/>
</dbReference>
<comment type="similarity">
    <text evidence="2">Belongs to the major facilitator superfamily. Nitrate/nitrite porter (TC 2.A.1.8) family.</text>
</comment>
<gene>
    <name evidence="7" type="primary">narU</name>
    <name evidence="7" type="ORF">METEAL_22980</name>
</gene>
<dbReference type="GO" id="GO:0016020">
    <property type="term" value="C:membrane"/>
    <property type="evidence" value="ECO:0007669"/>
    <property type="project" value="UniProtKB-SubCell"/>
</dbReference>
<dbReference type="PANTHER" id="PTHR23515">
    <property type="entry name" value="HIGH-AFFINITY NITRATE TRANSPORTER 2.3"/>
    <property type="match status" value="1"/>
</dbReference>
<feature type="transmembrane region" description="Helical" evidence="6">
    <location>
        <begin position="162"/>
        <end position="186"/>
    </location>
</feature>
<sequence>MPKIASWDPEDPVAWEAGNRSVAWRNLAVSIPALLVAFSVWMFWSILAVRMRDAGFPFSPAQLFTLISIAGLSGATLRIPSAFLVPLAGGRNTVAVTTGLLVVPALGAGLALRDVHTPFSTFAVLATLSGIGGGNFASSMANVPGFFPKRLAGTALGLNGGLGNLGVSVMQLVIPSIIGVGLFGALGGRPPLYLANGALVWVPVLVLLTGAAWAFMDNLPGQDAEPLGPALLRILGLHALGLAVSAAGVWLLLAFRLGLGAQVGVLLGTILASLGLLKLIPGRVRERLRTQFALFRKPDTWGLTVLYLGTFGSFIGFSGALPLLINVVFGRLPNGLVNAHAPRAMAYAWLGPLVGSLFRPVGGWLADKWKGSHVAQLSFVLMALGALGVARCVVLAQGAPAPEAFFPPFLGLFLLLFVATGLGNGAVFQMAPHVTEPGMAAPTVGWISAIAAYGSFLVPAIFRIQVDAGAPQRALHLFTAFYAGCVLLNAWRYARRR</sequence>
<feature type="transmembrane region" description="Helical" evidence="6">
    <location>
        <begin position="474"/>
        <end position="494"/>
    </location>
</feature>
<evidence type="ECO:0000256" key="6">
    <source>
        <dbReference type="SAM" id="Phobius"/>
    </source>
</evidence>
<dbReference type="AlphaFoldDB" id="A0AA48GNH7"/>
<feature type="transmembrane region" description="Helical" evidence="6">
    <location>
        <begin position="61"/>
        <end position="80"/>
    </location>
</feature>
<evidence type="ECO:0000256" key="2">
    <source>
        <dbReference type="ARBA" id="ARBA00008432"/>
    </source>
</evidence>
<keyword evidence="5 6" id="KW-0472">Membrane</keyword>
<evidence type="ECO:0000256" key="3">
    <source>
        <dbReference type="ARBA" id="ARBA00022692"/>
    </source>
</evidence>
<dbReference type="GO" id="GO:0015112">
    <property type="term" value="F:nitrate transmembrane transporter activity"/>
    <property type="evidence" value="ECO:0007669"/>
    <property type="project" value="InterPro"/>
</dbReference>
<evidence type="ECO:0000256" key="5">
    <source>
        <dbReference type="ARBA" id="ARBA00023136"/>
    </source>
</evidence>
<evidence type="ECO:0000256" key="1">
    <source>
        <dbReference type="ARBA" id="ARBA00004141"/>
    </source>
</evidence>
<feature type="transmembrane region" description="Helical" evidence="6">
    <location>
        <begin position="198"/>
        <end position="219"/>
    </location>
</feature>
<dbReference type="SUPFAM" id="SSF103473">
    <property type="entry name" value="MFS general substrate transporter"/>
    <property type="match status" value="1"/>
</dbReference>
<evidence type="ECO:0000256" key="4">
    <source>
        <dbReference type="ARBA" id="ARBA00022989"/>
    </source>
</evidence>
<keyword evidence="8" id="KW-1185">Reference proteome</keyword>
<keyword evidence="3 6" id="KW-0812">Transmembrane</keyword>
<feature type="transmembrane region" description="Helical" evidence="6">
    <location>
        <begin position="377"/>
        <end position="399"/>
    </location>
</feature>
<feature type="transmembrane region" description="Helical" evidence="6">
    <location>
        <begin position="92"/>
        <end position="112"/>
    </location>
</feature>
<dbReference type="Gene3D" id="1.20.1250.20">
    <property type="entry name" value="MFS general substrate transporter like domains"/>
    <property type="match status" value="2"/>
</dbReference>
<keyword evidence="4 6" id="KW-1133">Transmembrane helix</keyword>
<dbReference type="InterPro" id="IPR036259">
    <property type="entry name" value="MFS_trans_sf"/>
</dbReference>
<feature type="transmembrane region" description="Helical" evidence="6">
    <location>
        <begin position="301"/>
        <end position="325"/>
    </location>
</feature>
<feature type="transmembrane region" description="Helical" evidence="6">
    <location>
        <begin position="231"/>
        <end position="253"/>
    </location>
</feature>
<protein>
    <submittedName>
        <fullName evidence="7">Nitrate/nitrite transporter NarU</fullName>
    </submittedName>
</protein>
<feature type="transmembrane region" description="Helical" evidence="6">
    <location>
        <begin position="118"/>
        <end position="141"/>
    </location>
</feature>
<dbReference type="InterPro" id="IPR044772">
    <property type="entry name" value="NO3_transporter"/>
</dbReference>
<dbReference type="KEGG" id="msil:METEAL_22980"/>
<evidence type="ECO:0000313" key="8">
    <source>
        <dbReference type="Proteomes" id="UP001238179"/>
    </source>
</evidence>
<feature type="transmembrane region" description="Helical" evidence="6">
    <location>
        <begin position="440"/>
        <end position="462"/>
    </location>
</feature>
<feature type="transmembrane region" description="Helical" evidence="6">
    <location>
        <begin position="345"/>
        <end position="365"/>
    </location>
</feature>
<proteinExistence type="inferred from homology"/>
<reference evidence="8" key="1">
    <citation type="journal article" date="2023" name="Int. J. Syst. Evol. Microbiol.">
        <title>Mesoterricola silvestris gen. nov., sp. nov., Mesoterricola sediminis sp. nov., Geothrix oryzae sp. nov., Geothrix edaphica sp. nov., Geothrix rubra sp. nov., and Geothrix limicola sp. nov., six novel members of Acidobacteriota isolated from soils.</title>
        <authorList>
            <person name="Itoh H."/>
            <person name="Sugisawa Y."/>
            <person name="Mise K."/>
            <person name="Xu Z."/>
            <person name="Kuniyasu M."/>
            <person name="Ushijima N."/>
            <person name="Kawano K."/>
            <person name="Kobayashi E."/>
            <person name="Shiratori Y."/>
            <person name="Masuda Y."/>
            <person name="Senoo K."/>
        </authorList>
    </citation>
    <scope>NUCLEOTIDE SEQUENCE [LARGE SCALE GENOMIC DNA]</scope>
    <source>
        <strain evidence="8">W79</strain>
    </source>
</reference>
<feature type="transmembrane region" description="Helical" evidence="6">
    <location>
        <begin position="259"/>
        <end position="280"/>
    </location>
</feature>
<feature type="transmembrane region" description="Helical" evidence="6">
    <location>
        <begin position="27"/>
        <end position="49"/>
    </location>
</feature>
<accession>A0AA48GNH7</accession>
<organism evidence="7 8">
    <name type="scientific">Mesoterricola silvestris</name>
    <dbReference type="NCBI Taxonomy" id="2927979"/>
    <lineage>
        <taxon>Bacteria</taxon>
        <taxon>Pseudomonadati</taxon>
        <taxon>Acidobacteriota</taxon>
        <taxon>Holophagae</taxon>
        <taxon>Holophagales</taxon>
        <taxon>Holophagaceae</taxon>
        <taxon>Mesoterricola</taxon>
    </lineage>
</organism>
<dbReference type="RefSeq" id="WP_316411766.1">
    <property type="nucleotide sequence ID" value="NZ_AP027080.1"/>
</dbReference>
<dbReference type="InterPro" id="IPR011701">
    <property type="entry name" value="MFS"/>
</dbReference>
<evidence type="ECO:0000313" key="7">
    <source>
        <dbReference type="EMBL" id="BDU73124.1"/>
    </source>
</evidence>
<comment type="subcellular location">
    <subcellularLocation>
        <location evidence="1">Membrane</location>
        <topology evidence="1">Multi-pass membrane protein</topology>
    </subcellularLocation>
</comment>
<feature type="transmembrane region" description="Helical" evidence="6">
    <location>
        <begin position="405"/>
        <end position="428"/>
    </location>
</feature>
<name>A0AA48GNH7_9BACT</name>